<feature type="coiled-coil region" evidence="1">
    <location>
        <begin position="72"/>
        <end position="113"/>
    </location>
</feature>
<feature type="domain" description="HTH cro/C1-type" evidence="3">
    <location>
        <begin position="5"/>
        <end position="53"/>
    </location>
</feature>
<reference evidence="4" key="1">
    <citation type="journal article" date="2021" name="PeerJ">
        <title>Extensive microbial diversity within the chicken gut microbiome revealed by metagenomics and culture.</title>
        <authorList>
            <person name="Gilroy R."/>
            <person name="Ravi A."/>
            <person name="Getino M."/>
            <person name="Pursley I."/>
            <person name="Horton D.L."/>
            <person name="Alikhan N.F."/>
            <person name="Baker D."/>
            <person name="Gharbi K."/>
            <person name="Hall N."/>
            <person name="Watson M."/>
            <person name="Adriaenssens E.M."/>
            <person name="Foster-Nyarko E."/>
            <person name="Jarju S."/>
            <person name="Secka A."/>
            <person name="Antonio M."/>
            <person name="Oren A."/>
            <person name="Chaudhuri R.R."/>
            <person name="La Ragione R."/>
            <person name="Hildebrand F."/>
            <person name="Pallen M.J."/>
        </authorList>
    </citation>
    <scope>NUCLEOTIDE SEQUENCE</scope>
    <source>
        <strain evidence="4">7886</strain>
    </source>
</reference>
<sequence>MKINKNKTYTVTQIADIAGVSKASVSRWLSDRHVSPDHTKGKAKYFNATYVEQYLKAHKSPRNKVSEIPSTTELLQEQVRQLTEENKRLIARIEKQDQQIKEKDQQIANWTSQSAIISKLANDSHNVAQKLLESSNSSVDSDNEEPSSVEEVNNQSNENVKKSSNSWFNRLFKRK</sequence>
<evidence type="ECO:0000313" key="5">
    <source>
        <dbReference type="Proteomes" id="UP000747013"/>
    </source>
</evidence>
<feature type="region of interest" description="Disordered" evidence="2">
    <location>
        <begin position="133"/>
        <end position="175"/>
    </location>
</feature>
<evidence type="ECO:0000256" key="1">
    <source>
        <dbReference type="SAM" id="Coils"/>
    </source>
</evidence>
<dbReference type="InterPro" id="IPR001387">
    <property type="entry name" value="Cro/C1-type_HTH"/>
</dbReference>
<evidence type="ECO:0000256" key="2">
    <source>
        <dbReference type="SAM" id="MobiDB-lite"/>
    </source>
</evidence>
<feature type="compositionally biased region" description="Low complexity" evidence="2">
    <location>
        <begin position="149"/>
        <end position="166"/>
    </location>
</feature>
<reference evidence="4" key="2">
    <citation type="submission" date="2021-09" db="EMBL/GenBank/DDBJ databases">
        <authorList>
            <person name="Gilroy R."/>
        </authorList>
    </citation>
    <scope>NUCLEOTIDE SEQUENCE</scope>
    <source>
        <strain evidence="4">7886</strain>
    </source>
</reference>
<comment type="caution">
    <text evidence="4">The sequence shown here is derived from an EMBL/GenBank/DDBJ whole genome shotgun (WGS) entry which is preliminary data.</text>
</comment>
<evidence type="ECO:0000313" key="4">
    <source>
        <dbReference type="EMBL" id="HJF87554.1"/>
    </source>
</evidence>
<proteinExistence type="predicted"/>
<name>A0A921L9X4_9LACO</name>
<accession>A0A921L9X4</accession>
<dbReference type="Proteomes" id="UP000747013">
    <property type="component" value="Unassembled WGS sequence"/>
</dbReference>
<protein>
    <submittedName>
        <fullName evidence="4">Helix-turn-helix domain-containing protein</fullName>
    </submittedName>
</protein>
<keyword evidence="1" id="KW-0175">Coiled coil</keyword>
<dbReference type="PROSITE" id="PS50943">
    <property type="entry name" value="HTH_CROC1"/>
    <property type="match status" value="1"/>
</dbReference>
<dbReference type="AlphaFoldDB" id="A0A921L9X4"/>
<dbReference type="Gene3D" id="1.10.1660.10">
    <property type="match status" value="1"/>
</dbReference>
<gene>
    <name evidence="4" type="ORF">K8V88_08975</name>
</gene>
<organism evidence="4 5">
    <name type="scientific">Companilactobacillus farciminis</name>
    <dbReference type="NCBI Taxonomy" id="1612"/>
    <lineage>
        <taxon>Bacteria</taxon>
        <taxon>Bacillati</taxon>
        <taxon>Bacillota</taxon>
        <taxon>Bacilli</taxon>
        <taxon>Lactobacillales</taxon>
        <taxon>Lactobacillaceae</taxon>
        <taxon>Companilactobacillus</taxon>
    </lineage>
</organism>
<dbReference type="EMBL" id="DYWC01000209">
    <property type="protein sequence ID" value="HJF87554.1"/>
    <property type="molecule type" value="Genomic_DNA"/>
</dbReference>
<evidence type="ECO:0000259" key="3">
    <source>
        <dbReference type="PROSITE" id="PS50943"/>
    </source>
</evidence>